<dbReference type="Proteomes" id="UP000035680">
    <property type="component" value="Unassembled WGS sequence"/>
</dbReference>
<dbReference type="CDD" id="cd00093">
    <property type="entry name" value="HTH_XRE"/>
    <property type="match status" value="1"/>
</dbReference>
<dbReference type="GO" id="GO:0005634">
    <property type="term" value="C:nucleus"/>
    <property type="evidence" value="ECO:0007669"/>
    <property type="project" value="UniProtKB-ARBA"/>
</dbReference>
<dbReference type="PANTHER" id="PTHR46797:SF23">
    <property type="entry name" value="HTH-TYPE TRANSCRIPTIONAL REGULATOR SUTR"/>
    <property type="match status" value="1"/>
</dbReference>
<dbReference type="SMART" id="SM00530">
    <property type="entry name" value="HTH_XRE"/>
    <property type="match status" value="1"/>
</dbReference>
<reference evidence="5" key="1">
    <citation type="submission" date="2014-07" db="EMBL/GenBank/DDBJ databases">
        <authorList>
            <person name="Martin A.A"/>
            <person name="De Silva N."/>
        </authorList>
    </citation>
    <scope>NUCLEOTIDE SEQUENCE</scope>
</reference>
<dbReference type="Gene3D" id="1.10.260.40">
    <property type="entry name" value="lambda repressor-like DNA-binding domains"/>
    <property type="match status" value="1"/>
</dbReference>
<evidence type="ECO:0000256" key="3">
    <source>
        <dbReference type="ARBA" id="ARBA00023163"/>
    </source>
</evidence>
<dbReference type="GO" id="GO:0005829">
    <property type="term" value="C:cytosol"/>
    <property type="evidence" value="ECO:0007669"/>
    <property type="project" value="TreeGrafter"/>
</dbReference>
<accession>A0A0K0FWB4</accession>
<keyword evidence="3" id="KW-0804">Transcription</keyword>
<keyword evidence="5" id="KW-1185">Reference proteome</keyword>
<feature type="domain" description="HTH cro/C1-type" evidence="4">
    <location>
        <begin position="15"/>
        <end position="69"/>
    </location>
</feature>
<dbReference type="AlphaFoldDB" id="A0A0K0FWB4"/>
<reference evidence="6" key="2">
    <citation type="submission" date="2015-08" db="UniProtKB">
        <authorList>
            <consortium name="WormBaseParasite"/>
        </authorList>
    </citation>
    <scope>IDENTIFICATION</scope>
</reference>
<proteinExistence type="predicted"/>
<dbReference type="InterPro" id="IPR001387">
    <property type="entry name" value="Cro/C1-type_HTH"/>
</dbReference>
<evidence type="ECO:0000256" key="1">
    <source>
        <dbReference type="ARBA" id="ARBA00023015"/>
    </source>
</evidence>
<protein>
    <submittedName>
        <fullName evidence="6">HTH cro/C1-type domain-containing protein</fullName>
    </submittedName>
</protein>
<organism evidence="5 6">
    <name type="scientific">Strongyloides venezuelensis</name>
    <name type="common">Threadworm</name>
    <dbReference type="NCBI Taxonomy" id="75913"/>
    <lineage>
        <taxon>Eukaryota</taxon>
        <taxon>Metazoa</taxon>
        <taxon>Ecdysozoa</taxon>
        <taxon>Nematoda</taxon>
        <taxon>Chromadorea</taxon>
        <taxon>Rhabditida</taxon>
        <taxon>Tylenchina</taxon>
        <taxon>Panagrolaimomorpha</taxon>
        <taxon>Strongyloidoidea</taxon>
        <taxon>Strongyloididae</taxon>
        <taxon>Strongyloides</taxon>
    </lineage>
</organism>
<dbReference type="InterPro" id="IPR050807">
    <property type="entry name" value="TransReg_Diox_bact_type"/>
</dbReference>
<dbReference type="PANTHER" id="PTHR46797">
    <property type="entry name" value="HTH-TYPE TRANSCRIPTIONAL REGULATOR"/>
    <property type="match status" value="1"/>
</dbReference>
<keyword evidence="1" id="KW-0805">Transcription regulation</keyword>
<keyword evidence="2" id="KW-0238">DNA-binding</keyword>
<evidence type="ECO:0000313" key="5">
    <source>
        <dbReference type="Proteomes" id="UP000035680"/>
    </source>
</evidence>
<sequence length="87" mass="9616">MEKTGSIKKVLGNRIRALRREMDLSQEAFADKCGIDRTYMSGIERGVRNPTLVVICAISDGLGMDLSHLFMFDDGAEKDAESTKCDS</sequence>
<dbReference type="PROSITE" id="PS50943">
    <property type="entry name" value="HTH_CROC1"/>
    <property type="match status" value="1"/>
</dbReference>
<dbReference type="Pfam" id="PF01381">
    <property type="entry name" value="HTH_3"/>
    <property type="match status" value="1"/>
</dbReference>
<dbReference type="WBParaSite" id="SVE_1669600.1">
    <property type="protein sequence ID" value="SVE_1669600.1"/>
    <property type="gene ID" value="SVE_1669600"/>
</dbReference>
<dbReference type="InterPro" id="IPR010982">
    <property type="entry name" value="Lambda_DNA-bd_dom_sf"/>
</dbReference>
<evidence type="ECO:0000259" key="4">
    <source>
        <dbReference type="PROSITE" id="PS50943"/>
    </source>
</evidence>
<dbReference type="GO" id="GO:0003677">
    <property type="term" value="F:DNA binding"/>
    <property type="evidence" value="ECO:0007669"/>
    <property type="project" value="UniProtKB-KW"/>
</dbReference>
<evidence type="ECO:0000313" key="6">
    <source>
        <dbReference type="WBParaSite" id="SVE_1669600.1"/>
    </source>
</evidence>
<evidence type="ECO:0000256" key="2">
    <source>
        <dbReference type="ARBA" id="ARBA00023125"/>
    </source>
</evidence>
<dbReference type="SUPFAM" id="SSF47413">
    <property type="entry name" value="lambda repressor-like DNA-binding domains"/>
    <property type="match status" value="1"/>
</dbReference>
<name>A0A0K0FWB4_STRVS</name>
<dbReference type="GO" id="GO:0003700">
    <property type="term" value="F:DNA-binding transcription factor activity"/>
    <property type="evidence" value="ECO:0007669"/>
    <property type="project" value="TreeGrafter"/>
</dbReference>